<dbReference type="EMBL" id="BMYT01000002">
    <property type="protein sequence ID" value="GGX08768.1"/>
    <property type="molecule type" value="Genomic_DNA"/>
</dbReference>
<name>A0ABQ2XBE4_9BURK</name>
<proteinExistence type="predicted"/>
<keyword evidence="1" id="KW-0472">Membrane</keyword>
<evidence type="ECO:0000313" key="2">
    <source>
        <dbReference type="EMBL" id="GGX08768.1"/>
    </source>
</evidence>
<keyword evidence="3" id="KW-1185">Reference proteome</keyword>
<evidence type="ECO:0000313" key="3">
    <source>
        <dbReference type="Proteomes" id="UP000620127"/>
    </source>
</evidence>
<accession>A0ABQ2XBE4</accession>
<reference evidence="3" key="1">
    <citation type="journal article" date="2019" name="Int. J. Syst. Evol. Microbiol.">
        <title>The Global Catalogue of Microorganisms (GCM) 10K type strain sequencing project: providing services to taxonomists for standard genome sequencing and annotation.</title>
        <authorList>
            <consortium name="The Broad Institute Genomics Platform"/>
            <consortium name="The Broad Institute Genome Sequencing Center for Infectious Disease"/>
            <person name="Wu L."/>
            <person name="Ma J."/>
        </authorList>
    </citation>
    <scope>NUCLEOTIDE SEQUENCE [LARGE SCALE GENOMIC DNA]</scope>
    <source>
        <strain evidence="3">KCTC 23916</strain>
    </source>
</reference>
<organism evidence="2 3">
    <name type="scientific">Undibacterium macrobrachii</name>
    <dbReference type="NCBI Taxonomy" id="1119058"/>
    <lineage>
        <taxon>Bacteria</taxon>
        <taxon>Pseudomonadati</taxon>
        <taxon>Pseudomonadota</taxon>
        <taxon>Betaproteobacteria</taxon>
        <taxon>Burkholderiales</taxon>
        <taxon>Oxalobacteraceae</taxon>
        <taxon>Undibacterium</taxon>
    </lineage>
</organism>
<protein>
    <submittedName>
        <fullName evidence="2">Uncharacterized protein</fullName>
    </submittedName>
</protein>
<comment type="caution">
    <text evidence="2">The sequence shown here is derived from an EMBL/GenBank/DDBJ whole genome shotgun (WGS) entry which is preliminary data.</text>
</comment>
<dbReference type="Proteomes" id="UP000620127">
    <property type="component" value="Unassembled WGS sequence"/>
</dbReference>
<keyword evidence="1" id="KW-0812">Transmembrane</keyword>
<gene>
    <name evidence="2" type="ORF">GCM10011282_13660</name>
</gene>
<evidence type="ECO:0000256" key="1">
    <source>
        <dbReference type="SAM" id="Phobius"/>
    </source>
</evidence>
<feature type="transmembrane region" description="Helical" evidence="1">
    <location>
        <begin position="6"/>
        <end position="29"/>
    </location>
</feature>
<sequence>MRIDSLHVMVFKMAVNEALLNIVVILIWLRNCDPESIIYHPKTMIKILENSKEHLSEFIRLNEE</sequence>
<keyword evidence="1" id="KW-1133">Transmembrane helix</keyword>